<gene>
    <name evidence="2" type="ORF">Asulf_01915</name>
</gene>
<dbReference type="KEGG" id="ast:Asulf_01915"/>
<keyword evidence="1" id="KW-0812">Transmembrane</keyword>
<keyword evidence="3" id="KW-1185">Reference proteome</keyword>
<name>N0BMM7_9EURY</name>
<evidence type="ECO:0000313" key="3">
    <source>
        <dbReference type="Proteomes" id="UP000013307"/>
    </source>
</evidence>
<dbReference type="RefSeq" id="WP_015591477.1">
    <property type="nucleotide sequence ID" value="NC_021169.1"/>
</dbReference>
<dbReference type="HOGENOM" id="CLU_1840459_0_0_2"/>
<accession>N0BMM7</accession>
<evidence type="ECO:0000313" key="2">
    <source>
        <dbReference type="EMBL" id="AGK61881.1"/>
    </source>
</evidence>
<sequence length="139" mass="15636">MNWLRDIKFGILFGLVGFTLTLLTMYSATGILDWRFPAVIGTGFFGGGFLGSLMRRLYKGGEERKANLILLVCALCLIPVIIENLYDVFTGNWRTWKAISVVGGVYLICFAIFRVARCEDEDCQDKSQESLCSNQNSWS</sequence>
<organism evidence="2 3">
    <name type="scientific">Archaeoglobus sulfaticallidus PM70-1</name>
    <dbReference type="NCBI Taxonomy" id="387631"/>
    <lineage>
        <taxon>Archaea</taxon>
        <taxon>Methanobacteriati</taxon>
        <taxon>Methanobacteriota</taxon>
        <taxon>Archaeoglobi</taxon>
        <taxon>Archaeoglobales</taxon>
        <taxon>Archaeoglobaceae</taxon>
        <taxon>Archaeoglobus</taxon>
    </lineage>
</organism>
<keyword evidence="1" id="KW-0472">Membrane</keyword>
<keyword evidence="1" id="KW-1133">Transmembrane helix</keyword>
<protein>
    <submittedName>
        <fullName evidence="2">Uncharacterized protein</fullName>
    </submittedName>
</protein>
<feature type="transmembrane region" description="Helical" evidence="1">
    <location>
        <begin position="98"/>
        <end position="116"/>
    </location>
</feature>
<feature type="transmembrane region" description="Helical" evidence="1">
    <location>
        <begin position="7"/>
        <end position="28"/>
    </location>
</feature>
<proteinExistence type="predicted"/>
<dbReference type="Proteomes" id="UP000013307">
    <property type="component" value="Chromosome"/>
</dbReference>
<dbReference type="OrthoDB" id="369476at2157"/>
<dbReference type="EMBL" id="CP005290">
    <property type="protein sequence ID" value="AGK61881.1"/>
    <property type="molecule type" value="Genomic_DNA"/>
</dbReference>
<reference evidence="2 3" key="1">
    <citation type="journal article" date="2013" name="Genome Announc.">
        <title>Complete Genome Sequence of the Thermophilic and Facultatively Chemolithoautotrophic Sulfate Reducer Archaeoglobus sulfaticallidus Strain PM70-1T.</title>
        <authorList>
            <person name="Stokke R."/>
            <person name="Hocking W.P."/>
            <person name="Steinsbu B.O."/>
            <person name="Steen I.H."/>
        </authorList>
    </citation>
    <scope>NUCLEOTIDE SEQUENCE [LARGE SCALE GENOMIC DNA]</scope>
    <source>
        <strain evidence="2">PM70-1</strain>
    </source>
</reference>
<evidence type="ECO:0000256" key="1">
    <source>
        <dbReference type="SAM" id="Phobius"/>
    </source>
</evidence>
<feature type="transmembrane region" description="Helical" evidence="1">
    <location>
        <begin position="66"/>
        <end position="86"/>
    </location>
</feature>
<dbReference type="STRING" id="387631.Asulf_01915"/>
<feature type="transmembrane region" description="Helical" evidence="1">
    <location>
        <begin position="34"/>
        <end position="54"/>
    </location>
</feature>
<dbReference type="GeneID" id="15393549"/>
<dbReference type="AlphaFoldDB" id="N0BMM7"/>